<dbReference type="PANTHER" id="PTHR19372:SF7">
    <property type="entry name" value="SULFITE OXIDASE, MITOCHONDRIAL"/>
    <property type="match status" value="1"/>
</dbReference>
<comment type="caution">
    <text evidence="4">The sequence shown here is derived from an EMBL/GenBank/DDBJ whole genome shotgun (WGS) entry which is preliminary data.</text>
</comment>
<dbReference type="Pfam" id="PF00174">
    <property type="entry name" value="Oxidored_molyb"/>
    <property type="match status" value="1"/>
</dbReference>
<evidence type="ECO:0000256" key="1">
    <source>
        <dbReference type="SAM" id="MobiDB-lite"/>
    </source>
</evidence>
<name>A0A2W2C089_9ACTN</name>
<dbReference type="GO" id="GO:0020037">
    <property type="term" value="F:heme binding"/>
    <property type="evidence" value="ECO:0007669"/>
    <property type="project" value="TreeGrafter"/>
</dbReference>
<keyword evidence="5" id="KW-1185">Reference proteome</keyword>
<keyword evidence="2" id="KW-0472">Membrane</keyword>
<feature type="transmembrane region" description="Helical" evidence="2">
    <location>
        <begin position="122"/>
        <end position="143"/>
    </location>
</feature>
<dbReference type="GO" id="GO:0043546">
    <property type="term" value="F:molybdopterin cofactor binding"/>
    <property type="evidence" value="ECO:0007669"/>
    <property type="project" value="TreeGrafter"/>
</dbReference>
<dbReference type="RefSeq" id="WP_111256385.1">
    <property type="nucleotide sequence ID" value="NZ_POTW01000052.1"/>
</dbReference>
<dbReference type="InterPro" id="IPR000572">
    <property type="entry name" value="OxRdtase_Mopterin-bd_dom"/>
</dbReference>
<evidence type="ECO:0000313" key="5">
    <source>
        <dbReference type="Proteomes" id="UP000248764"/>
    </source>
</evidence>
<dbReference type="EMBL" id="POTW01000052">
    <property type="protein sequence ID" value="PZF81719.1"/>
    <property type="molecule type" value="Genomic_DNA"/>
</dbReference>
<proteinExistence type="predicted"/>
<dbReference type="Gene3D" id="2.60.40.650">
    <property type="match status" value="1"/>
</dbReference>
<feature type="transmembrane region" description="Helical" evidence="2">
    <location>
        <begin position="98"/>
        <end position="116"/>
    </location>
</feature>
<dbReference type="GO" id="GO:0008482">
    <property type="term" value="F:sulfite oxidase activity"/>
    <property type="evidence" value="ECO:0007669"/>
    <property type="project" value="TreeGrafter"/>
</dbReference>
<dbReference type="SUPFAM" id="SSF56524">
    <property type="entry name" value="Oxidoreductase molybdopterin-binding domain"/>
    <property type="match status" value="1"/>
</dbReference>
<feature type="region of interest" description="Disordered" evidence="1">
    <location>
        <begin position="481"/>
        <end position="502"/>
    </location>
</feature>
<protein>
    <submittedName>
        <fullName evidence="4">Oxidoreductase</fullName>
    </submittedName>
</protein>
<dbReference type="Proteomes" id="UP000248764">
    <property type="component" value="Unassembled WGS sequence"/>
</dbReference>
<reference evidence="4 5" key="1">
    <citation type="submission" date="2018-01" db="EMBL/GenBank/DDBJ databases">
        <title>Draft genome sequence of Jiangella sp. GTF31.</title>
        <authorList>
            <person name="Sahin N."/>
            <person name="Ay H."/>
            <person name="Saygin H."/>
        </authorList>
    </citation>
    <scope>NUCLEOTIDE SEQUENCE [LARGE SCALE GENOMIC DNA]</scope>
    <source>
        <strain evidence="4 5">GTF31</strain>
    </source>
</reference>
<evidence type="ECO:0000259" key="3">
    <source>
        <dbReference type="Pfam" id="PF00174"/>
    </source>
</evidence>
<feature type="domain" description="Oxidoreductase molybdopterin-binding" evidence="3">
    <location>
        <begin position="240"/>
        <end position="390"/>
    </location>
</feature>
<dbReference type="SUPFAM" id="SSF81296">
    <property type="entry name" value="E set domains"/>
    <property type="match status" value="1"/>
</dbReference>
<gene>
    <name evidence="4" type="ORF">C1I92_19850</name>
</gene>
<feature type="transmembrane region" description="Helical" evidence="2">
    <location>
        <begin position="163"/>
        <end position="185"/>
    </location>
</feature>
<dbReference type="AlphaFoldDB" id="A0A2W2C089"/>
<organism evidence="4 5">
    <name type="scientific">Jiangella anatolica</name>
    <dbReference type="NCBI Taxonomy" id="2670374"/>
    <lineage>
        <taxon>Bacteria</taxon>
        <taxon>Bacillati</taxon>
        <taxon>Actinomycetota</taxon>
        <taxon>Actinomycetes</taxon>
        <taxon>Jiangellales</taxon>
        <taxon>Jiangellaceae</taxon>
        <taxon>Jiangella</taxon>
    </lineage>
</organism>
<dbReference type="PANTHER" id="PTHR19372">
    <property type="entry name" value="SULFITE REDUCTASE"/>
    <property type="match status" value="1"/>
</dbReference>
<dbReference type="GO" id="GO:0006790">
    <property type="term" value="P:sulfur compound metabolic process"/>
    <property type="evidence" value="ECO:0007669"/>
    <property type="project" value="TreeGrafter"/>
</dbReference>
<accession>A0A2W2C089</accession>
<evidence type="ECO:0000256" key="2">
    <source>
        <dbReference type="SAM" id="Phobius"/>
    </source>
</evidence>
<keyword evidence="2" id="KW-0812">Transmembrane</keyword>
<feature type="transmembrane region" description="Helical" evidence="2">
    <location>
        <begin position="72"/>
        <end position="91"/>
    </location>
</feature>
<keyword evidence="2" id="KW-1133">Transmembrane helix</keyword>
<dbReference type="InterPro" id="IPR014756">
    <property type="entry name" value="Ig_E-set"/>
</dbReference>
<dbReference type="InterPro" id="IPR036374">
    <property type="entry name" value="OxRdtase_Mopterin-bd_sf"/>
</dbReference>
<dbReference type="Gene3D" id="3.90.420.10">
    <property type="entry name" value="Oxidoreductase, molybdopterin-binding domain"/>
    <property type="match status" value="1"/>
</dbReference>
<sequence length="512" mass="53631">MSDSDTGRAWWPPALAGVLALGLGLAAAEVVAGALGRAETPVSAVGEEFIDLTPGWLKDFAIDVFGTNDKTALLVGMGVVLTVLGALIGLLAARRRGAGLLAATVLLVVAGLAVNSRPDTTMADLIPTVAAGLVALPALSWLVGRAAPAPSPVTTPAPTRRAFLRAAGITAGLAVAGAGLGQLLGARRAGVETSRDDLATSLDLPRATPPDGADLVVDGANPWRTPNGDFYRIDTALSEPLIRAEDWTLRVRGMVENEVELSYDDLVGMGLVDRWLTLNCVSNEVGGHLIGNALWTGVPIADVLALARPHADADAVQSHSQDGWTAGTPLDVLTDGRDALLAVGMNGAPLPLAHGFPVRMIVPGLYGYVSATKWVVELEVSRFDDFEAYWTTRGWAERGPVKVASRIDVPSSRAHVGAGTVAVAGIAWAQHRGIEAVEVRVDEGDWNAARLAAVPSTDTWRQWVWEWDAQPGEHRLQVRATTADGEVQTSEQAPPAPDGASGWHTIDVTVDG</sequence>
<evidence type="ECO:0000313" key="4">
    <source>
        <dbReference type="EMBL" id="PZF81719.1"/>
    </source>
</evidence>